<evidence type="ECO:0000256" key="7">
    <source>
        <dbReference type="ARBA" id="ARBA00023136"/>
    </source>
</evidence>
<evidence type="ECO:0000313" key="11">
    <source>
        <dbReference type="Proteomes" id="UP001149719"/>
    </source>
</evidence>
<feature type="transmembrane region" description="Helical" evidence="8">
    <location>
        <begin position="324"/>
        <end position="345"/>
    </location>
</feature>
<dbReference type="Pfam" id="PF07690">
    <property type="entry name" value="MFS_1"/>
    <property type="match status" value="1"/>
</dbReference>
<evidence type="ECO:0000256" key="8">
    <source>
        <dbReference type="RuleBase" id="RU365088"/>
    </source>
</evidence>
<feature type="transmembrane region" description="Helical" evidence="8">
    <location>
        <begin position="151"/>
        <end position="174"/>
    </location>
</feature>
<gene>
    <name evidence="10" type="ORF">O1D97_07300</name>
</gene>
<dbReference type="EMBL" id="JAPUBN010000013">
    <property type="protein sequence ID" value="MCZ2721463.1"/>
    <property type="molecule type" value="Genomic_DNA"/>
</dbReference>
<dbReference type="InterPro" id="IPR004812">
    <property type="entry name" value="Efflux_drug-R_Bcr/CmlA"/>
</dbReference>
<evidence type="ECO:0000256" key="6">
    <source>
        <dbReference type="ARBA" id="ARBA00022989"/>
    </source>
</evidence>
<dbReference type="InterPro" id="IPR011701">
    <property type="entry name" value="MFS"/>
</dbReference>
<keyword evidence="7 8" id="KW-0472">Membrane</keyword>
<dbReference type="Proteomes" id="UP001149719">
    <property type="component" value="Unassembled WGS sequence"/>
</dbReference>
<dbReference type="NCBIfam" id="TIGR00710">
    <property type="entry name" value="efflux_Bcr_CflA"/>
    <property type="match status" value="1"/>
</dbReference>
<dbReference type="Gene3D" id="1.20.1720.10">
    <property type="entry name" value="Multidrug resistance protein D"/>
    <property type="match status" value="1"/>
</dbReference>
<comment type="caution">
    <text evidence="10">The sequence shown here is derived from an EMBL/GenBank/DDBJ whole genome shotgun (WGS) entry which is preliminary data.</text>
</comment>
<evidence type="ECO:0000313" key="10">
    <source>
        <dbReference type="EMBL" id="MCZ2721463.1"/>
    </source>
</evidence>
<protein>
    <recommendedName>
        <fullName evidence="8">Bcr/CflA family efflux transporter</fullName>
    </recommendedName>
</protein>
<proteinExistence type="inferred from homology"/>
<evidence type="ECO:0000256" key="2">
    <source>
        <dbReference type="ARBA" id="ARBA00006236"/>
    </source>
</evidence>
<dbReference type="PANTHER" id="PTHR23502">
    <property type="entry name" value="MAJOR FACILITATOR SUPERFAMILY"/>
    <property type="match status" value="1"/>
</dbReference>
<feature type="transmembrane region" description="Helical" evidence="8">
    <location>
        <begin position="385"/>
        <end position="407"/>
    </location>
</feature>
<dbReference type="SUPFAM" id="SSF103473">
    <property type="entry name" value="MFS general substrate transporter"/>
    <property type="match status" value="1"/>
</dbReference>
<keyword evidence="3 8" id="KW-0813">Transport</keyword>
<dbReference type="PROSITE" id="PS50850">
    <property type="entry name" value="MFS"/>
    <property type="match status" value="1"/>
</dbReference>
<keyword evidence="4" id="KW-1003">Cell membrane</keyword>
<feature type="transmembrane region" description="Helical" evidence="8">
    <location>
        <begin position="268"/>
        <end position="285"/>
    </location>
</feature>
<comment type="caution">
    <text evidence="8">Lacks conserved residue(s) required for the propagation of feature annotation.</text>
</comment>
<feature type="transmembrane region" description="Helical" evidence="8">
    <location>
        <begin position="357"/>
        <end position="379"/>
    </location>
</feature>
<evidence type="ECO:0000256" key="1">
    <source>
        <dbReference type="ARBA" id="ARBA00004651"/>
    </source>
</evidence>
<feature type="domain" description="Major facilitator superfamily (MFS) profile" evidence="9">
    <location>
        <begin position="26"/>
        <end position="412"/>
    </location>
</feature>
<evidence type="ECO:0000259" key="9">
    <source>
        <dbReference type="PROSITE" id="PS50850"/>
    </source>
</evidence>
<feature type="transmembrane region" description="Helical" evidence="8">
    <location>
        <begin position="231"/>
        <end position="256"/>
    </location>
</feature>
<feature type="transmembrane region" description="Helical" evidence="8">
    <location>
        <begin position="297"/>
        <end position="318"/>
    </location>
</feature>
<feature type="transmembrane region" description="Helical" evidence="8">
    <location>
        <begin position="94"/>
        <end position="116"/>
    </location>
</feature>
<evidence type="ECO:0000256" key="4">
    <source>
        <dbReference type="ARBA" id="ARBA00022475"/>
    </source>
</evidence>
<dbReference type="InterPro" id="IPR020846">
    <property type="entry name" value="MFS_dom"/>
</dbReference>
<keyword evidence="11" id="KW-1185">Reference proteome</keyword>
<sequence length="415" mass="45216">MLSKLFSPLKARSSKKLPETLPEKEFIALFALMISLSALSVDSMLPAFPHIAESLAVDDYQKTQWIVSVMIFGMAFGEILFGPLSDAIGRKKSILIGVGIYIVGTLIAVFATSLSVFLVGRFIQGLGVSGPKIASRALIRDLYTGSAMARIMSFITMFFILVPLLAPSIGQLVIEVANWRWIFTLLIVQALIAALWLIIRQPETLSISNRTPLNRKRLLIAAKTIVMRRDVMALTLLLGSIFAGMMLYISTAQSIFQDVYQTGDKFPLYFAMLAAGIAIVSFSNGKMVQRVGMFRCVLTVLTVLFIASSSLLICALFYNGVPPFPLFMALGMVMISCVGMVFGNVNAMAMEPLGKTAGLGASIISSLSSLFAIILSVVVGQLYHFTITPFAGGFMVFSMMALGMLFISRKSKKIR</sequence>
<name>A0ABT4JSV1_9GAMM</name>
<dbReference type="RefSeq" id="WP_269124268.1">
    <property type="nucleotide sequence ID" value="NZ_JAPUBN010000013.1"/>
</dbReference>
<accession>A0ABT4JSV1</accession>
<keyword evidence="8" id="KW-0997">Cell inner membrane</keyword>
<dbReference type="PANTHER" id="PTHR23502:SF132">
    <property type="entry name" value="POLYAMINE TRANSPORTER 2-RELATED"/>
    <property type="match status" value="1"/>
</dbReference>
<reference evidence="10" key="1">
    <citation type="submission" date="2022-12" db="EMBL/GenBank/DDBJ databases">
        <title>Marinomonas 15G1-11 sp. nov, isolated from marine algae.</title>
        <authorList>
            <person name="Butt M."/>
            <person name="Choi D.G."/>
            <person name="Kim J.M."/>
            <person name="Lee J.K."/>
            <person name="Baek J.H."/>
            <person name="Jeon C.O."/>
        </authorList>
    </citation>
    <scope>NUCLEOTIDE SEQUENCE</scope>
    <source>
        <strain evidence="10">15G1-11</strain>
    </source>
</reference>
<feature type="transmembrane region" description="Helical" evidence="8">
    <location>
        <begin position="180"/>
        <end position="199"/>
    </location>
</feature>
<comment type="similarity">
    <text evidence="2 8">Belongs to the major facilitator superfamily. Bcr/CmlA family.</text>
</comment>
<keyword evidence="6 8" id="KW-1133">Transmembrane helix</keyword>
<dbReference type="InterPro" id="IPR036259">
    <property type="entry name" value="MFS_trans_sf"/>
</dbReference>
<feature type="transmembrane region" description="Helical" evidence="8">
    <location>
        <begin position="64"/>
        <end position="82"/>
    </location>
</feature>
<keyword evidence="5 8" id="KW-0812">Transmembrane</keyword>
<comment type="subcellular location">
    <subcellularLocation>
        <location evidence="8">Cell inner membrane</location>
        <topology evidence="8">Multi-pass membrane protein</topology>
    </subcellularLocation>
    <subcellularLocation>
        <location evidence="1">Cell membrane</location>
        <topology evidence="1">Multi-pass membrane protein</topology>
    </subcellularLocation>
</comment>
<dbReference type="CDD" id="cd17320">
    <property type="entry name" value="MFS_MdfA_MDR_like"/>
    <property type="match status" value="1"/>
</dbReference>
<evidence type="ECO:0000256" key="3">
    <source>
        <dbReference type="ARBA" id="ARBA00022448"/>
    </source>
</evidence>
<organism evidence="10 11">
    <name type="scientific">Marinomonas phaeophyticola</name>
    <dbReference type="NCBI Taxonomy" id="3004091"/>
    <lineage>
        <taxon>Bacteria</taxon>
        <taxon>Pseudomonadati</taxon>
        <taxon>Pseudomonadota</taxon>
        <taxon>Gammaproteobacteria</taxon>
        <taxon>Oceanospirillales</taxon>
        <taxon>Oceanospirillaceae</taxon>
        <taxon>Marinomonas</taxon>
    </lineage>
</organism>
<evidence type="ECO:0000256" key="5">
    <source>
        <dbReference type="ARBA" id="ARBA00022692"/>
    </source>
</evidence>